<keyword evidence="2" id="KW-0663">Pyridoxal phosphate</keyword>
<name>A0A8J6NSW1_9BACT</name>
<organism evidence="3 4">
    <name type="scientific">Candidatus Desulfatibia profunda</name>
    <dbReference type="NCBI Taxonomy" id="2841695"/>
    <lineage>
        <taxon>Bacteria</taxon>
        <taxon>Pseudomonadati</taxon>
        <taxon>Thermodesulfobacteriota</taxon>
        <taxon>Desulfobacteria</taxon>
        <taxon>Desulfobacterales</taxon>
        <taxon>Desulfobacterales incertae sedis</taxon>
        <taxon>Candidatus Desulfatibia</taxon>
    </lineage>
</organism>
<accession>A0A8J6NSW1</accession>
<proteinExistence type="inferred from homology"/>
<feature type="non-terminal residue" evidence="3">
    <location>
        <position position="1"/>
    </location>
</feature>
<comment type="caution">
    <text evidence="3">The sequence shown here is derived from an EMBL/GenBank/DDBJ whole genome shotgun (WGS) entry which is preliminary data.</text>
</comment>
<dbReference type="PANTHER" id="PTHR42655">
    <property type="entry name" value="GLYCOGEN PHOSPHORYLASE"/>
    <property type="match status" value="1"/>
</dbReference>
<dbReference type="InterPro" id="IPR052182">
    <property type="entry name" value="Glycogen/Maltodextrin_Phosph"/>
</dbReference>
<dbReference type="Proteomes" id="UP000603434">
    <property type="component" value="Unassembled WGS sequence"/>
</dbReference>
<dbReference type="NCBIfam" id="TIGR02094">
    <property type="entry name" value="more_P_ylases"/>
    <property type="match status" value="1"/>
</dbReference>
<dbReference type="PIRSF" id="PIRSF000460">
    <property type="entry name" value="Pprylas_GlgP"/>
    <property type="match status" value="1"/>
</dbReference>
<gene>
    <name evidence="3" type="primary">glgP</name>
    <name evidence="3" type="ORF">H8E23_10925</name>
</gene>
<dbReference type="Pfam" id="PF00343">
    <property type="entry name" value="Phosphorylase"/>
    <property type="match status" value="1"/>
</dbReference>
<dbReference type="Gene3D" id="3.40.50.2000">
    <property type="entry name" value="Glycogen Phosphorylase B"/>
    <property type="match status" value="2"/>
</dbReference>
<dbReference type="GO" id="GO:0005975">
    <property type="term" value="P:carbohydrate metabolic process"/>
    <property type="evidence" value="ECO:0007669"/>
    <property type="project" value="InterPro"/>
</dbReference>
<evidence type="ECO:0000313" key="4">
    <source>
        <dbReference type="Proteomes" id="UP000603434"/>
    </source>
</evidence>
<dbReference type="InterPro" id="IPR011834">
    <property type="entry name" value="Agluc_phsphrylas"/>
</dbReference>
<feature type="modified residue" description="N6-(pyridoxal phosphate)lysine" evidence="2">
    <location>
        <position position="378"/>
    </location>
</feature>
<evidence type="ECO:0000256" key="2">
    <source>
        <dbReference type="PIRSR" id="PIRSR000460-1"/>
    </source>
</evidence>
<reference evidence="3 4" key="1">
    <citation type="submission" date="2020-08" db="EMBL/GenBank/DDBJ databases">
        <title>Bridging the membrane lipid divide: bacteria of the FCB group superphylum have the potential to synthesize archaeal ether lipids.</title>
        <authorList>
            <person name="Villanueva L."/>
            <person name="Von Meijenfeldt F.A.B."/>
            <person name="Westbye A.B."/>
            <person name="Yadav S."/>
            <person name="Hopmans E.C."/>
            <person name="Dutilh B.E."/>
            <person name="Sinninghe Damste J.S."/>
        </authorList>
    </citation>
    <scope>NUCLEOTIDE SEQUENCE [LARGE SCALE GENOMIC DNA]</scope>
    <source>
        <strain evidence="3">NIOZ-UU30</strain>
    </source>
</reference>
<dbReference type="EMBL" id="JACNJH010000159">
    <property type="protein sequence ID" value="MBC8361900.1"/>
    <property type="molecule type" value="Genomic_DNA"/>
</dbReference>
<dbReference type="AlphaFoldDB" id="A0A8J6NSW1"/>
<comment type="similarity">
    <text evidence="1">Belongs to the glycogen phosphorylase family.</text>
</comment>
<dbReference type="GO" id="GO:0030170">
    <property type="term" value="F:pyridoxal phosphate binding"/>
    <property type="evidence" value="ECO:0007669"/>
    <property type="project" value="InterPro"/>
</dbReference>
<dbReference type="SUPFAM" id="SSF53756">
    <property type="entry name" value="UDP-Glycosyltransferase/glycogen phosphorylase"/>
    <property type="match status" value="1"/>
</dbReference>
<sequence>PEAREITARLYAGEPKIRLAQEVLLGIGGMRALAAMDIFPSICHMNEGHSAFSALERLAQFRERYHLDLKTALQIIPRCTVFTTHTPVAAGHDSFPADLVKPFIRPLQERLGVSEKEILSWGQSSGSDKDAPFSMFILGLRMSQYCNGVSRLHGRTARKMWAHIWPGRPEDEIPITHVTNGMHVSTFISPEIWPLFERHLGPEWYMSSRRQENISRIDEIYDEELWRAHEMSRTRLIRICRYLLKQQYQRRNAPKSVIDRIETVLDPEILTIAFARRFASYKRAHLLLQDPERLANILNNQTRPVQIIFAGMAHPLDNDGKQIIKRLIEFVHRPEIRQRAVFIEGYDMALARSLVQGADVWLNTPRRPFEACGTSGMKAAINGVLNVSILDGWWCEGYSEERGWRIGGGEEYVDYAYQDATESQALYNVLENEVIPCFYEEPEGELPKRWIQMMKASMKMAMENFCSLRMLAEYEQRFYAPIIQRLKTLLKKNGLEASNLALQEKRLHDLWKDIRIGLPVQAGKGPFRVGETFEVTVEVGLGELNPEEVCVELYNGQMRSVDALQDIHTIPMAVIESLGNGNYRYGCQVPCRLSGRYGFTVRTMPAGDDYLKYSPRLITWS</sequence>
<dbReference type="GO" id="GO:0008184">
    <property type="term" value="F:glycogen phosphorylase activity"/>
    <property type="evidence" value="ECO:0007669"/>
    <property type="project" value="InterPro"/>
</dbReference>
<dbReference type="PANTHER" id="PTHR42655:SF1">
    <property type="entry name" value="GLYCOGEN PHOSPHORYLASE"/>
    <property type="match status" value="1"/>
</dbReference>
<evidence type="ECO:0000313" key="3">
    <source>
        <dbReference type="EMBL" id="MBC8361900.1"/>
    </source>
</evidence>
<evidence type="ECO:0000256" key="1">
    <source>
        <dbReference type="ARBA" id="ARBA00006047"/>
    </source>
</evidence>
<protein>
    <submittedName>
        <fullName evidence="3">Alpha-glucan family phosphorylase</fullName>
    </submittedName>
</protein>
<dbReference type="InterPro" id="IPR000811">
    <property type="entry name" value="Glyco_trans_35"/>
</dbReference>